<feature type="compositionally biased region" description="Low complexity" evidence="1">
    <location>
        <begin position="209"/>
        <end position="221"/>
    </location>
</feature>
<dbReference type="Proteomes" id="UP000326557">
    <property type="component" value="Unassembled WGS sequence"/>
</dbReference>
<dbReference type="PANTHER" id="PTHR21525">
    <property type="entry name" value="MOTILE SPERM PROTEIN"/>
    <property type="match status" value="1"/>
</dbReference>
<organism evidence="2 3">
    <name type="scientific">Pseudomonas fluorescens</name>
    <dbReference type="NCBI Taxonomy" id="294"/>
    <lineage>
        <taxon>Bacteria</taxon>
        <taxon>Pseudomonadati</taxon>
        <taxon>Pseudomonadota</taxon>
        <taxon>Gammaproteobacteria</taxon>
        <taxon>Pseudomonadales</taxon>
        <taxon>Pseudomonadaceae</taxon>
        <taxon>Pseudomonas</taxon>
    </lineage>
</organism>
<reference evidence="2 3" key="1">
    <citation type="submission" date="2019-09" db="EMBL/GenBank/DDBJ databases">
        <authorList>
            <person name="Chandra G."/>
            <person name="Truman W A."/>
        </authorList>
    </citation>
    <scope>NUCLEOTIDE SEQUENCE [LARGE SCALE GENOMIC DNA]</scope>
    <source>
        <strain evidence="2">PS704</strain>
    </source>
</reference>
<dbReference type="AlphaFoldDB" id="A0A5E7DH62"/>
<name>A0A5E7DH62_PSEFL</name>
<feature type="region of interest" description="Disordered" evidence="1">
    <location>
        <begin position="183"/>
        <end position="222"/>
    </location>
</feature>
<evidence type="ECO:0000256" key="1">
    <source>
        <dbReference type="SAM" id="MobiDB-lite"/>
    </source>
</evidence>
<sequence>MADDRYSLKNTAINDDWLTFREVGLTTALSSLVMEESAQGLTPGFSQVLAAVSLKLSLLTTALESLNLTFSSQRSLSPATGSSAKTALASRQNNASEAGGSIEPPALLKSGSVKNSGEADQLPERQRESMMPSNQRLASVPLMADAVTAPAVKATVLADTKWRVPLKLDSPEVVDQPQVIKCPGKITGEQQSSIDRTHDNRLSTGTGNAQPPAAESPPASSGLKGLAETALAQIMPLIAGLGKVVFDEMTNQMAKRVLGVASARLPKQFGEVFSEDFRDKTRANKPDTGKGSTVRVSARGSRGTPRLVAMAASMRSLTRRAPGPLKAVGAAVDVVGGVLTGNRRKVGTGLGAAGGGWAGATAGSALGATLGSVVPVIGTAIGGVVGGLIGGWLGSESGAVLGEKLAAPATDRLASPEQVSNELTSAPTQTQQINYAPSIQVTCTGGESPEHIRTIVAQQLQTQFHGEFVPLMTTNALATRRGAALTDGGR</sequence>
<proteinExistence type="predicted"/>
<accession>A0A5E7DH62</accession>
<evidence type="ECO:0008006" key="4">
    <source>
        <dbReference type="Google" id="ProtNLM"/>
    </source>
</evidence>
<feature type="region of interest" description="Disordered" evidence="1">
    <location>
        <begin position="280"/>
        <end position="300"/>
    </location>
</feature>
<feature type="region of interest" description="Disordered" evidence="1">
    <location>
        <begin position="74"/>
        <end position="135"/>
    </location>
</feature>
<gene>
    <name evidence="2" type="ORF">PS704_03103</name>
</gene>
<evidence type="ECO:0000313" key="3">
    <source>
        <dbReference type="Proteomes" id="UP000326557"/>
    </source>
</evidence>
<dbReference type="RefSeq" id="WP_150638860.1">
    <property type="nucleotide sequence ID" value="NZ_CABVHP010000008.1"/>
</dbReference>
<dbReference type="OrthoDB" id="6879814at2"/>
<evidence type="ECO:0000313" key="2">
    <source>
        <dbReference type="EMBL" id="VVO06672.1"/>
    </source>
</evidence>
<dbReference type="PANTHER" id="PTHR21525:SF9">
    <property type="entry name" value="CHANNEL_COLICIN DOMAIN-CONTAINING PROTEIN"/>
    <property type="match status" value="1"/>
</dbReference>
<protein>
    <recommendedName>
        <fullName evidence="4">Tail tape measure protein</fullName>
    </recommendedName>
</protein>
<feature type="compositionally biased region" description="Polar residues" evidence="1">
    <location>
        <begin position="74"/>
        <end position="96"/>
    </location>
</feature>
<dbReference type="EMBL" id="CABVHP010000008">
    <property type="protein sequence ID" value="VVO06672.1"/>
    <property type="molecule type" value="Genomic_DNA"/>
</dbReference>